<dbReference type="PANTHER" id="PTHR33388:SF2">
    <property type="entry name" value="PROTEIN SPOROCYTELESS"/>
    <property type="match status" value="1"/>
</dbReference>
<accession>A0AA88DXW2</accession>
<protein>
    <submittedName>
        <fullName evidence="5">Uncharacterized protein</fullName>
    </submittedName>
</protein>
<evidence type="ECO:0000256" key="3">
    <source>
        <dbReference type="ARBA" id="ARBA00023163"/>
    </source>
</evidence>
<gene>
    <name evidence="5" type="ORF">TIFTF001_032096</name>
</gene>
<sequence>MATTSSLIFMAADESTSSDAAVASGARAVRSEEAKPEGERAATRTRGRKPSNKAANAKKQPQRGLGVAQLERLRQEERNQKIAEMLQLQLQLQPPNFSGPAAAVAGADPLESVPVQYGAGGFGGHYRLMAVPQPQHDGGFGVGIRVGVGSHYHYGFGSISPPVMNPDQTSSKELSSKPKPQLLVPPFHDQSLDIHTFKFFPGRKNAAGSIFGGGGGSKEMLQIMPNSEILGSGETSSYYYHQANANSSAGTSTYGADTSNHVDLALKL</sequence>
<dbReference type="Proteomes" id="UP001187192">
    <property type="component" value="Unassembled WGS sequence"/>
</dbReference>
<feature type="region of interest" description="Disordered" evidence="4">
    <location>
        <begin position="1"/>
        <end position="68"/>
    </location>
</feature>
<keyword evidence="2" id="KW-0805">Transcription regulation</keyword>
<dbReference type="GO" id="GO:0003700">
    <property type="term" value="F:DNA-binding transcription factor activity"/>
    <property type="evidence" value="ECO:0007669"/>
    <property type="project" value="InterPro"/>
</dbReference>
<keyword evidence="6" id="KW-1185">Reference proteome</keyword>
<feature type="compositionally biased region" description="Low complexity" evidence="4">
    <location>
        <begin position="17"/>
        <end position="28"/>
    </location>
</feature>
<dbReference type="InterPro" id="IPR014855">
    <property type="entry name" value="NOZZLE"/>
</dbReference>
<evidence type="ECO:0000256" key="1">
    <source>
        <dbReference type="ARBA" id="ARBA00022491"/>
    </source>
</evidence>
<name>A0AA88DXW2_FICCA</name>
<evidence type="ECO:0000313" key="6">
    <source>
        <dbReference type="Proteomes" id="UP001187192"/>
    </source>
</evidence>
<evidence type="ECO:0000256" key="2">
    <source>
        <dbReference type="ARBA" id="ARBA00023015"/>
    </source>
</evidence>
<dbReference type="PANTHER" id="PTHR33388">
    <property type="entry name" value="OS01G0212500 PROTEIN"/>
    <property type="match status" value="1"/>
</dbReference>
<comment type="caution">
    <text evidence="5">The sequence shown here is derived from an EMBL/GenBank/DDBJ whole genome shotgun (WGS) entry which is preliminary data.</text>
</comment>
<proteinExistence type="predicted"/>
<reference evidence="5" key="1">
    <citation type="submission" date="2023-07" db="EMBL/GenBank/DDBJ databases">
        <title>draft genome sequence of fig (Ficus carica).</title>
        <authorList>
            <person name="Takahashi T."/>
            <person name="Nishimura K."/>
        </authorList>
    </citation>
    <scope>NUCLEOTIDE SEQUENCE</scope>
</reference>
<keyword evidence="3" id="KW-0804">Transcription</keyword>
<feature type="compositionally biased region" description="Basic and acidic residues" evidence="4">
    <location>
        <begin position="29"/>
        <end position="42"/>
    </location>
</feature>
<keyword evidence="1" id="KW-0678">Repressor</keyword>
<organism evidence="5 6">
    <name type="scientific">Ficus carica</name>
    <name type="common">Common fig</name>
    <dbReference type="NCBI Taxonomy" id="3494"/>
    <lineage>
        <taxon>Eukaryota</taxon>
        <taxon>Viridiplantae</taxon>
        <taxon>Streptophyta</taxon>
        <taxon>Embryophyta</taxon>
        <taxon>Tracheophyta</taxon>
        <taxon>Spermatophyta</taxon>
        <taxon>Magnoliopsida</taxon>
        <taxon>eudicotyledons</taxon>
        <taxon>Gunneridae</taxon>
        <taxon>Pentapetalae</taxon>
        <taxon>rosids</taxon>
        <taxon>fabids</taxon>
        <taxon>Rosales</taxon>
        <taxon>Moraceae</taxon>
        <taxon>Ficeae</taxon>
        <taxon>Ficus</taxon>
    </lineage>
</organism>
<evidence type="ECO:0000256" key="4">
    <source>
        <dbReference type="SAM" id="MobiDB-lite"/>
    </source>
</evidence>
<dbReference type="EMBL" id="BTGU01000140">
    <property type="protein sequence ID" value="GMN63025.1"/>
    <property type="molecule type" value="Genomic_DNA"/>
</dbReference>
<evidence type="ECO:0000313" key="5">
    <source>
        <dbReference type="EMBL" id="GMN63025.1"/>
    </source>
</evidence>
<dbReference type="Pfam" id="PF08744">
    <property type="entry name" value="NOZZLE"/>
    <property type="match status" value="1"/>
</dbReference>
<dbReference type="InterPro" id="IPR040356">
    <property type="entry name" value="SPEAR"/>
</dbReference>
<dbReference type="AlphaFoldDB" id="A0AA88DXW2"/>